<dbReference type="EMBL" id="BART01031331">
    <property type="protein sequence ID" value="GAH13204.1"/>
    <property type="molecule type" value="Genomic_DNA"/>
</dbReference>
<evidence type="ECO:0000313" key="1">
    <source>
        <dbReference type="EMBL" id="GAH13204.1"/>
    </source>
</evidence>
<gene>
    <name evidence="1" type="ORF">S01H4_54441</name>
</gene>
<organism evidence="1">
    <name type="scientific">marine sediment metagenome</name>
    <dbReference type="NCBI Taxonomy" id="412755"/>
    <lineage>
        <taxon>unclassified sequences</taxon>
        <taxon>metagenomes</taxon>
        <taxon>ecological metagenomes</taxon>
    </lineage>
</organism>
<accession>X1E7Q9</accession>
<reference evidence="1" key="1">
    <citation type="journal article" date="2014" name="Front. Microbiol.">
        <title>High frequency of phylogenetically diverse reductive dehalogenase-homologous genes in deep subseafloor sedimentary metagenomes.</title>
        <authorList>
            <person name="Kawai M."/>
            <person name="Futagami T."/>
            <person name="Toyoda A."/>
            <person name="Takaki Y."/>
            <person name="Nishi S."/>
            <person name="Hori S."/>
            <person name="Arai W."/>
            <person name="Tsubouchi T."/>
            <person name="Morono Y."/>
            <person name="Uchiyama I."/>
            <person name="Ito T."/>
            <person name="Fujiyama A."/>
            <person name="Inagaki F."/>
            <person name="Takami H."/>
        </authorList>
    </citation>
    <scope>NUCLEOTIDE SEQUENCE</scope>
    <source>
        <strain evidence="1">Expedition CK06-06</strain>
    </source>
</reference>
<proteinExistence type="predicted"/>
<comment type="caution">
    <text evidence="1">The sequence shown here is derived from an EMBL/GenBank/DDBJ whole genome shotgun (WGS) entry which is preliminary data.</text>
</comment>
<protein>
    <submittedName>
        <fullName evidence="1">Uncharacterized protein</fullName>
    </submittedName>
</protein>
<name>X1E7Q9_9ZZZZ</name>
<feature type="non-terminal residue" evidence="1">
    <location>
        <position position="1"/>
    </location>
</feature>
<dbReference type="AlphaFoldDB" id="X1E7Q9"/>
<sequence>SMGKRSEFQKDIKRWLSLGSEFADYLNFWREEPGFYMFEKELDSARNWAARIEQLPESEFFEKMPKIVELLKSCARATEEHGFEFLAADFGNFAKNLDRRLESELAAMEGTGSQLVRAE</sequence>